<name>A0A3A8NIC9_9BACT</name>
<dbReference type="OrthoDB" id="5172791at2"/>
<evidence type="ECO:0000256" key="1">
    <source>
        <dbReference type="ARBA" id="ARBA00023239"/>
    </source>
</evidence>
<dbReference type="RefSeq" id="WP_120625273.1">
    <property type="nucleotide sequence ID" value="NZ_RAWG01000055.1"/>
</dbReference>
<evidence type="ECO:0000313" key="4">
    <source>
        <dbReference type="Proteomes" id="UP000273405"/>
    </source>
</evidence>
<dbReference type="SUPFAM" id="SSF51556">
    <property type="entry name" value="Metallo-dependent hydrolases"/>
    <property type="match status" value="1"/>
</dbReference>
<dbReference type="Proteomes" id="UP000273405">
    <property type="component" value="Unassembled WGS sequence"/>
</dbReference>
<keyword evidence="4" id="KW-1185">Reference proteome</keyword>
<dbReference type="CDD" id="cd01292">
    <property type="entry name" value="metallo-dependent_hydrolases"/>
    <property type="match status" value="1"/>
</dbReference>
<protein>
    <submittedName>
        <fullName evidence="3">Amidohydrolase</fullName>
    </submittedName>
</protein>
<feature type="domain" description="Amidohydrolase-related" evidence="2">
    <location>
        <begin position="60"/>
        <end position="326"/>
    </location>
</feature>
<dbReference type="Gene3D" id="3.20.20.140">
    <property type="entry name" value="Metal-dependent hydrolases"/>
    <property type="match status" value="1"/>
</dbReference>
<organism evidence="3 4">
    <name type="scientific">Corallococcus sicarius</name>
    <dbReference type="NCBI Taxonomy" id="2316726"/>
    <lineage>
        <taxon>Bacteria</taxon>
        <taxon>Pseudomonadati</taxon>
        <taxon>Myxococcota</taxon>
        <taxon>Myxococcia</taxon>
        <taxon>Myxococcales</taxon>
        <taxon>Cystobacterineae</taxon>
        <taxon>Myxococcaceae</taxon>
        <taxon>Corallococcus</taxon>
    </lineage>
</organism>
<evidence type="ECO:0000259" key="2">
    <source>
        <dbReference type="Pfam" id="PF04909"/>
    </source>
</evidence>
<dbReference type="PANTHER" id="PTHR21240:SF28">
    <property type="entry name" value="ISO-OROTATE DECARBOXYLASE (EUROFUNG)"/>
    <property type="match status" value="1"/>
</dbReference>
<keyword evidence="3" id="KW-0378">Hydrolase</keyword>
<proteinExistence type="predicted"/>
<dbReference type="GO" id="GO:0019748">
    <property type="term" value="P:secondary metabolic process"/>
    <property type="evidence" value="ECO:0007669"/>
    <property type="project" value="TreeGrafter"/>
</dbReference>
<dbReference type="EMBL" id="RAWG01000055">
    <property type="protein sequence ID" value="RKH44117.1"/>
    <property type="molecule type" value="Genomic_DNA"/>
</dbReference>
<keyword evidence="1" id="KW-0456">Lyase</keyword>
<accession>A0A3A8NIC9</accession>
<dbReference type="AlphaFoldDB" id="A0A3A8NIC9"/>
<dbReference type="GO" id="GO:0016787">
    <property type="term" value="F:hydrolase activity"/>
    <property type="evidence" value="ECO:0007669"/>
    <property type="project" value="UniProtKB-KW"/>
</dbReference>
<dbReference type="Pfam" id="PF04909">
    <property type="entry name" value="Amidohydro_2"/>
    <property type="match status" value="1"/>
</dbReference>
<dbReference type="PANTHER" id="PTHR21240">
    <property type="entry name" value="2-AMINO-3-CARBOXYLMUCONATE-6-SEMIALDEHYDE DECARBOXYLASE"/>
    <property type="match status" value="1"/>
</dbReference>
<evidence type="ECO:0000313" key="3">
    <source>
        <dbReference type="EMBL" id="RKH44117.1"/>
    </source>
</evidence>
<dbReference type="GO" id="GO:0005737">
    <property type="term" value="C:cytoplasm"/>
    <property type="evidence" value="ECO:0007669"/>
    <property type="project" value="TreeGrafter"/>
</dbReference>
<sequence>MTPTPGAPPGAPDAACGDDDVPVPCLASAPTWRERGIRLPMPALADEEGPRVDPGLPPVVDAHVHLFPDRVFEAVWRWFDRYGWPIRYKLHTPDVLSFLLSRGVERVVALHYAHKPGMARALNAYMAEVVKAEPRVLGLATVFPGEPGATDILTEAFALGLKGVKLHCHVQCFSPDAPELHALYEACARAGKPLVMHAGREPASPQYPSDPYMLCAAERVERVLADHPSLKLCVPHLGADEFDAYARLLERHDTLWLDTTMTVGGYFPVPLPRQALEVRPERILYGTDFPNIPYAWDRELKALTGLKLPEDALAGVLGGNTLKLYGEDGC</sequence>
<dbReference type="InterPro" id="IPR006680">
    <property type="entry name" value="Amidohydro-rel"/>
</dbReference>
<dbReference type="InterPro" id="IPR032465">
    <property type="entry name" value="ACMSD"/>
</dbReference>
<dbReference type="GO" id="GO:0016831">
    <property type="term" value="F:carboxy-lyase activity"/>
    <property type="evidence" value="ECO:0007669"/>
    <property type="project" value="InterPro"/>
</dbReference>
<comment type="caution">
    <text evidence="3">The sequence shown here is derived from an EMBL/GenBank/DDBJ whole genome shotgun (WGS) entry which is preliminary data.</text>
</comment>
<reference evidence="4" key="1">
    <citation type="submission" date="2018-09" db="EMBL/GenBank/DDBJ databases">
        <authorList>
            <person name="Livingstone P.G."/>
            <person name="Whitworth D.E."/>
        </authorList>
    </citation>
    <scope>NUCLEOTIDE SEQUENCE [LARGE SCALE GENOMIC DNA]</scope>
    <source>
        <strain evidence="4">CA040B</strain>
    </source>
</reference>
<gene>
    <name evidence="3" type="ORF">D7X12_11270</name>
</gene>
<dbReference type="InterPro" id="IPR032466">
    <property type="entry name" value="Metal_Hydrolase"/>
</dbReference>